<proteinExistence type="inferred from homology"/>
<evidence type="ECO:0000256" key="5">
    <source>
        <dbReference type="ARBA" id="ARBA00022692"/>
    </source>
</evidence>
<feature type="transmembrane region" description="Helical" evidence="8">
    <location>
        <begin position="80"/>
        <end position="102"/>
    </location>
</feature>
<keyword evidence="7 8" id="KW-0472">Membrane</keyword>
<evidence type="ECO:0000256" key="6">
    <source>
        <dbReference type="ARBA" id="ARBA00022989"/>
    </source>
</evidence>
<evidence type="ECO:0000313" key="10">
    <source>
        <dbReference type="Proteomes" id="UP000785625"/>
    </source>
</evidence>
<keyword evidence="10" id="KW-1185">Reference proteome</keyword>
<dbReference type="Pfam" id="PF01594">
    <property type="entry name" value="AI-2E_transport"/>
    <property type="match status" value="1"/>
</dbReference>
<dbReference type="EMBL" id="JACJKU010000024">
    <property type="protein sequence ID" value="MBM6940576.1"/>
    <property type="molecule type" value="Genomic_DNA"/>
</dbReference>
<feature type="transmembrane region" description="Helical" evidence="8">
    <location>
        <begin position="40"/>
        <end position="59"/>
    </location>
</feature>
<comment type="subcellular location">
    <subcellularLocation>
        <location evidence="1">Cell membrane</location>
        <topology evidence="1">Multi-pass membrane protein</topology>
    </subcellularLocation>
</comment>
<keyword evidence="5 8" id="KW-0812">Transmembrane</keyword>
<dbReference type="InterPro" id="IPR002549">
    <property type="entry name" value="AI-2E-like"/>
</dbReference>
<dbReference type="PANTHER" id="PTHR21716">
    <property type="entry name" value="TRANSMEMBRANE PROTEIN"/>
    <property type="match status" value="1"/>
</dbReference>
<evidence type="ECO:0000313" key="9">
    <source>
        <dbReference type="EMBL" id="MBM6940576.1"/>
    </source>
</evidence>
<dbReference type="RefSeq" id="WP_204784899.1">
    <property type="nucleotide sequence ID" value="NZ_CALVGD010000042.1"/>
</dbReference>
<evidence type="ECO:0000256" key="4">
    <source>
        <dbReference type="ARBA" id="ARBA00022475"/>
    </source>
</evidence>
<sequence>MKKPIFERQHLPLFVTLFGLYLAISYWPSVAKFIGHVSHATIPLLVGAVLAYIINILLNQWEHLYEKCFPSNQSQGLKRGICIALSYISIVVILGLVLWLVIPEVVACVKLLLAHHSRLIQRAVKYLSSHSFKYIDPNKINWSAIVKQASAGVGGTYQVVKHAASRIITFGTTSIIAIFFSVYLLVFKEMLRRQFNKLVDLWVPKAKGQIMYIINVFDSSFSGYISGQCKDAAILGICCFIGMTILRLPYAYMMGAVTTVTALIPIIGAILGASVGIIIIFAVSPVKALIFLIFIIVLQQLDNRITYPIVVGKSIDLPSVWVFVAVMVGGGVSGILGMMFTVPLFSALYRIIRDRAALRASSSDK</sequence>
<keyword evidence="6 8" id="KW-1133">Transmembrane helix</keyword>
<evidence type="ECO:0000256" key="1">
    <source>
        <dbReference type="ARBA" id="ARBA00004651"/>
    </source>
</evidence>
<feature type="transmembrane region" description="Helical" evidence="8">
    <location>
        <begin position="322"/>
        <end position="349"/>
    </location>
</feature>
<dbReference type="Proteomes" id="UP000785625">
    <property type="component" value="Unassembled WGS sequence"/>
</dbReference>
<comment type="caution">
    <text evidence="9">The sequence shown here is derived from an EMBL/GenBank/DDBJ whole genome shotgun (WGS) entry which is preliminary data.</text>
</comment>
<feature type="transmembrane region" description="Helical" evidence="8">
    <location>
        <begin position="12"/>
        <end position="28"/>
    </location>
</feature>
<protein>
    <submittedName>
        <fullName evidence="9">AI-2E family transporter</fullName>
    </submittedName>
</protein>
<reference evidence="9 10" key="1">
    <citation type="journal article" date="2021" name="Sci. Rep.">
        <title>The distribution of antibiotic resistance genes in chicken gut microbiota commensals.</title>
        <authorList>
            <person name="Juricova H."/>
            <person name="Matiasovicova J."/>
            <person name="Kubasova T."/>
            <person name="Cejkova D."/>
            <person name="Rychlik I."/>
        </authorList>
    </citation>
    <scope>NUCLEOTIDE SEQUENCE [LARGE SCALE GENOMIC DNA]</scope>
    <source>
        <strain evidence="9 10">An574</strain>
    </source>
</reference>
<keyword evidence="3" id="KW-0813">Transport</keyword>
<evidence type="ECO:0000256" key="2">
    <source>
        <dbReference type="ARBA" id="ARBA00009773"/>
    </source>
</evidence>
<comment type="similarity">
    <text evidence="2">Belongs to the autoinducer-2 exporter (AI-2E) (TC 2.A.86) family.</text>
</comment>
<dbReference type="PANTHER" id="PTHR21716:SF53">
    <property type="entry name" value="PERMEASE PERM-RELATED"/>
    <property type="match status" value="1"/>
</dbReference>
<accession>A0ABS2GXM4</accession>
<keyword evidence="4" id="KW-1003">Cell membrane</keyword>
<gene>
    <name evidence="9" type="ORF">H5975_03575</name>
</gene>
<organism evidence="9 10">
    <name type="scientific">Limosilactobacillus coleohominis</name>
    <dbReference type="NCBI Taxonomy" id="181675"/>
    <lineage>
        <taxon>Bacteria</taxon>
        <taxon>Bacillati</taxon>
        <taxon>Bacillota</taxon>
        <taxon>Bacilli</taxon>
        <taxon>Lactobacillales</taxon>
        <taxon>Lactobacillaceae</taxon>
        <taxon>Limosilactobacillus</taxon>
    </lineage>
</organism>
<feature type="transmembrane region" description="Helical" evidence="8">
    <location>
        <begin position="167"/>
        <end position="187"/>
    </location>
</feature>
<evidence type="ECO:0000256" key="8">
    <source>
        <dbReference type="SAM" id="Phobius"/>
    </source>
</evidence>
<name>A0ABS2GXM4_9LACO</name>
<evidence type="ECO:0000256" key="7">
    <source>
        <dbReference type="ARBA" id="ARBA00023136"/>
    </source>
</evidence>
<evidence type="ECO:0000256" key="3">
    <source>
        <dbReference type="ARBA" id="ARBA00022448"/>
    </source>
</evidence>